<dbReference type="RefSeq" id="WP_214238067.1">
    <property type="nucleotide sequence ID" value="NZ_JABBFR010000023.1"/>
</dbReference>
<evidence type="ECO:0000313" key="2">
    <source>
        <dbReference type="Proteomes" id="UP000790096"/>
    </source>
</evidence>
<proteinExistence type="predicted"/>
<protein>
    <submittedName>
        <fullName evidence="1">Uncharacterized protein</fullName>
    </submittedName>
</protein>
<organism evidence="1 2">
    <name type="scientific">Rosenbergiella gaditana</name>
    <dbReference type="NCBI Taxonomy" id="2726987"/>
    <lineage>
        <taxon>Bacteria</taxon>
        <taxon>Pseudomonadati</taxon>
        <taxon>Pseudomonadota</taxon>
        <taxon>Gammaproteobacteria</taxon>
        <taxon>Enterobacterales</taxon>
        <taxon>Erwiniaceae</taxon>
        <taxon>Rosenbergiella</taxon>
    </lineage>
</organism>
<reference evidence="1 2" key="1">
    <citation type="submission" date="2020-04" db="EMBL/GenBank/DDBJ databases">
        <title>Genome sequencing of Rosenbergiella species.</title>
        <authorList>
            <person name="Alvarez-Perez S."/>
            <person name="Lievens B."/>
        </authorList>
    </citation>
    <scope>NUCLEOTIDE SEQUENCE [LARGE SCALE GENOMIC DNA]</scope>
    <source>
        <strain evidence="1 2">S61</strain>
    </source>
</reference>
<comment type="caution">
    <text evidence="1">The sequence shown here is derived from an EMBL/GenBank/DDBJ whole genome shotgun (WGS) entry which is preliminary data.</text>
</comment>
<dbReference type="EMBL" id="JABBFR010000023">
    <property type="protein sequence ID" value="MBT0725423.1"/>
    <property type="molecule type" value="Genomic_DNA"/>
</dbReference>
<sequence length="122" mass="13905">MIEGNPYSQKQFPIATQVAEEYCIRQVSIHRQPIYRSKYGDIGLKSGPLASFLVSYFIEGGMSPLEVEIFFYQMLDVCNLTRVNYFASVGRYEGLKADGITEIEDVLDYFATCVFSGHMRPH</sequence>
<accession>A0ABS5SZ82</accession>
<gene>
    <name evidence="1" type="ORF">HH682_13540</name>
</gene>
<evidence type="ECO:0000313" key="1">
    <source>
        <dbReference type="EMBL" id="MBT0725423.1"/>
    </source>
</evidence>
<dbReference type="Proteomes" id="UP000790096">
    <property type="component" value="Unassembled WGS sequence"/>
</dbReference>
<keyword evidence="2" id="KW-1185">Reference proteome</keyword>
<name>A0ABS5SZ82_9GAMM</name>